<reference evidence="2" key="2">
    <citation type="submission" date="2025-08" db="UniProtKB">
        <authorList>
            <consortium name="Ensembl"/>
        </authorList>
    </citation>
    <scope>IDENTIFICATION</scope>
</reference>
<organism evidence="2 3">
    <name type="scientific">Oncorhynchus tshawytscha</name>
    <name type="common">Chinook salmon</name>
    <name type="synonym">Salmo tshawytscha</name>
    <dbReference type="NCBI Taxonomy" id="74940"/>
    <lineage>
        <taxon>Eukaryota</taxon>
        <taxon>Metazoa</taxon>
        <taxon>Chordata</taxon>
        <taxon>Craniata</taxon>
        <taxon>Vertebrata</taxon>
        <taxon>Euteleostomi</taxon>
        <taxon>Actinopterygii</taxon>
        <taxon>Neopterygii</taxon>
        <taxon>Teleostei</taxon>
        <taxon>Protacanthopterygii</taxon>
        <taxon>Salmoniformes</taxon>
        <taxon>Salmonidae</taxon>
        <taxon>Salmoninae</taxon>
        <taxon>Oncorhynchus</taxon>
    </lineage>
</organism>
<dbReference type="GO" id="GO:0015074">
    <property type="term" value="P:DNA integration"/>
    <property type="evidence" value="ECO:0007669"/>
    <property type="project" value="InterPro"/>
</dbReference>
<gene>
    <name evidence="2" type="primary">OARD1</name>
</gene>
<evidence type="ECO:0000259" key="1">
    <source>
        <dbReference type="Pfam" id="PF01498"/>
    </source>
</evidence>
<dbReference type="Gene3D" id="3.30.420.10">
    <property type="entry name" value="Ribonuclease H-like superfamily/Ribonuclease H"/>
    <property type="match status" value="1"/>
</dbReference>
<reference evidence="2" key="3">
    <citation type="submission" date="2025-09" db="UniProtKB">
        <authorList>
            <consortium name="Ensembl"/>
        </authorList>
    </citation>
    <scope>IDENTIFICATION</scope>
</reference>
<dbReference type="GO" id="GO:0006313">
    <property type="term" value="P:DNA transposition"/>
    <property type="evidence" value="ECO:0007669"/>
    <property type="project" value="InterPro"/>
</dbReference>
<dbReference type="Proteomes" id="UP000694402">
    <property type="component" value="Unassembled WGS sequence"/>
</dbReference>
<accession>A0AAZ3NR70</accession>
<proteinExistence type="predicted"/>
<protein>
    <recommendedName>
        <fullName evidence="1">Transposase Tc1-like domain-containing protein</fullName>
    </recommendedName>
</protein>
<feature type="domain" description="Transposase Tc1-like" evidence="1">
    <location>
        <begin position="35"/>
        <end position="83"/>
    </location>
</feature>
<sequence length="245" mass="28045">MKTVTGKEDPELPLLQRITSLELPASEIAAQINASQCSRNRHISTSTVQRRLRESGLHGRITAKKPLLKDTNKKKRLAWSKKHEQWILDRWKSVLCSDQYKHAIFGSNRCVFVRCRVGERMTCVVPTVKHGGGVMVWRCFAGDTVSDLFRIQGTLNQHGYHSIVQRFTIPSGLCLVGLSFVFQQDNDPKHTSRLCKGYLTKKESDGVLHQMTWSPQLPDLKPIEMVWDELDRRVKEKQPTSAQHM</sequence>
<keyword evidence="3" id="KW-1185">Reference proteome</keyword>
<dbReference type="GO" id="GO:0003677">
    <property type="term" value="F:DNA binding"/>
    <property type="evidence" value="ECO:0007669"/>
    <property type="project" value="InterPro"/>
</dbReference>
<dbReference type="InterPro" id="IPR002492">
    <property type="entry name" value="Transposase_Tc1-like"/>
</dbReference>
<dbReference type="Pfam" id="PF01498">
    <property type="entry name" value="HTH_Tnp_Tc3_2"/>
    <property type="match status" value="1"/>
</dbReference>
<dbReference type="InterPro" id="IPR052338">
    <property type="entry name" value="Transposase_5"/>
</dbReference>
<evidence type="ECO:0000313" key="2">
    <source>
        <dbReference type="Ensembl" id="ENSOTSP00005106947.1"/>
    </source>
</evidence>
<dbReference type="GeneTree" id="ENSGT01150000286914"/>
<dbReference type="InterPro" id="IPR036397">
    <property type="entry name" value="RNaseH_sf"/>
</dbReference>
<dbReference type="Ensembl" id="ENSOTST00005184763.1">
    <property type="protein sequence ID" value="ENSOTSP00005106947.1"/>
    <property type="gene ID" value="ENSOTSG00005052954.1"/>
</dbReference>
<dbReference type="PANTHER" id="PTHR23022">
    <property type="entry name" value="TRANSPOSABLE ELEMENT-RELATED"/>
    <property type="match status" value="1"/>
</dbReference>
<evidence type="ECO:0000313" key="3">
    <source>
        <dbReference type="Proteomes" id="UP000694402"/>
    </source>
</evidence>
<reference evidence="3" key="1">
    <citation type="journal article" date="2018" name="PLoS ONE">
        <title>Chinook salmon (Oncorhynchus tshawytscha) genome and transcriptome.</title>
        <authorList>
            <person name="Christensen K.A."/>
            <person name="Leong J.S."/>
            <person name="Sakhrani D."/>
            <person name="Biagi C.A."/>
            <person name="Minkley D.R."/>
            <person name="Withler R.E."/>
            <person name="Rondeau E.B."/>
            <person name="Koop B.F."/>
            <person name="Devlin R.H."/>
        </authorList>
    </citation>
    <scope>NUCLEOTIDE SEQUENCE [LARGE SCALE GENOMIC DNA]</scope>
</reference>
<dbReference type="AlphaFoldDB" id="A0AAZ3NR70"/>
<dbReference type="PANTHER" id="PTHR23022:SF135">
    <property type="entry name" value="SI:DKEY-77F5.3"/>
    <property type="match status" value="1"/>
</dbReference>
<name>A0AAZ3NR70_ONCTS</name>